<evidence type="ECO:0008006" key="3">
    <source>
        <dbReference type="Google" id="ProtNLM"/>
    </source>
</evidence>
<evidence type="ECO:0000313" key="2">
    <source>
        <dbReference type="Proteomes" id="UP001589734"/>
    </source>
</evidence>
<name>A0ABV6BKJ2_9FLAO</name>
<protein>
    <recommendedName>
        <fullName evidence="3">Lipoprotein</fullName>
    </recommendedName>
</protein>
<dbReference type="RefSeq" id="WP_379683309.1">
    <property type="nucleotide sequence ID" value="NZ_JBHLYW010000003.1"/>
</dbReference>
<gene>
    <name evidence="1" type="ORF">ACFFLS_02850</name>
</gene>
<keyword evidence="2" id="KW-1185">Reference proteome</keyword>
<organism evidence="1 2">
    <name type="scientific">Flavobacterium procerum</name>
    <dbReference type="NCBI Taxonomy" id="1455569"/>
    <lineage>
        <taxon>Bacteria</taxon>
        <taxon>Pseudomonadati</taxon>
        <taxon>Bacteroidota</taxon>
        <taxon>Flavobacteriia</taxon>
        <taxon>Flavobacteriales</taxon>
        <taxon>Flavobacteriaceae</taxon>
        <taxon>Flavobacterium</taxon>
    </lineage>
</organism>
<evidence type="ECO:0000313" key="1">
    <source>
        <dbReference type="EMBL" id="MFC0075964.1"/>
    </source>
</evidence>
<dbReference type="EMBL" id="JBHLYW010000003">
    <property type="protein sequence ID" value="MFC0075964.1"/>
    <property type="molecule type" value="Genomic_DNA"/>
</dbReference>
<reference evidence="1 2" key="1">
    <citation type="submission" date="2024-09" db="EMBL/GenBank/DDBJ databases">
        <authorList>
            <person name="Sun Q."/>
            <person name="Mori K."/>
        </authorList>
    </citation>
    <scope>NUCLEOTIDE SEQUENCE [LARGE SCALE GENOMIC DNA]</scope>
    <source>
        <strain evidence="1 2">CGMCC 1.12926</strain>
    </source>
</reference>
<sequence>MKKIYIVLLIVWAFFTSCEDKTASLQFEKDVMYEVYPALIDTVWVNASRRYVPPPPPGIDPSEYKLNRIKESNERFNKELAEFKEKKFPVDLVFLDKAVRKDNSKELQKHFKDAAILENSADTLEYRFDRKKLDSYKAFHLRYVARIPKGNDRLYYNECCYSIRGILSFSRIQFDSDKKYGVLTTGVYCGAMCDFGYRIFIKKVNNKWVVDKIEEAWSA</sequence>
<comment type="caution">
    <text evidence="1">The sequence shown here is derived from an EMBL/GenBank/DDBJ whole genome shotgun (WGS) entry which is preliminary data.</text>
</comment>
<proteinExistence type="predicted"/>
<dbReference type="Proteomes" id="UP001589734">
    <property type="component" value="Unassembled WGS sequence"/>
</dbReference>
<dbReference type="PROSITE" id="PS51257">
    <property type="entry name" value="PROKAR_LIPOPROTEIN"/>
    <property type="match status" value="1"/>
</dbReference>
<accession>A0ABV6BKJ2</accession>